<dbReference type="PATRIC" id="fig|37919.13.peg.7720"/>
<sequence>MRTSAPIRAVVADQNGSQLSTRTIRTTSKDHLALLRWGAEQCDDRMWAVEDCRHLSRRLERDLLAAGERVVRVPPKLMANVRDGARTYGKSDPIDALAVARAALREPNLPEARLDGMEREVRLLVDHRDDLVAERTRIIGRLRWHLHELDPGWTPPKRLDRASAYDKIEAFLSELSGLVSDLATRLVDHLRRLTVEIKELATEITTRITVLAPSLLAIPGCAPLTAAKLIGETAGVDRFRSKDAFARHNGTAPLPVWSSNRARHRLSRTGNRRINAAIHTIALTQAHCHDDARALMSRRKANGDGGMEALRILKRQTFRCRLSRHARRPTIDGLRYRCLTEEQVTVADLAECARVLAGDARRGGSALDEPGVVGDPRIRGDQTTRPARQCFPHRCDIPRRSGHELLQLLVIDLQPPTGTRRGHVTSRRHERSAPEEVELGHDHRRGRVREAEFDPHPVPAGIEPYLNYQSVYKTSASYRVPDISGPPVE</sequence>
<dbReference type="Proteomes" id="UP000186108">
    <property type="component" value="Plasmid pR1CP1"/>
</dbReference>
<protein>
    <submittedName>
        <fullName evidence="4">Transposase is116/is110/is902 family protein</fullName>
    </submittedName>
</protein>
<dbReference type="Pfam" id="PF01548">
    <property type="entry name" value="DEDD_Tnp_IS110"/>
    <property type="match status" value="1"/>
</dbReference>
<reference evidence="4 5" key="1">
    <citation type="submission" date="2014-07" db="EMBL/GenBank/DDBJ databases">
        <authorList>
            <person name="Zhang J.E."/>
            <person name="Yang H."/>
            <person name="Guo J."/>
            <person name="Deng Z."/>
            <person name="Luo H."/>
            <person name="Luo M."/>
            <person name="Zhao B."/>
        </authorList>
    </citation>
    <scope>NUCLEOTIDE SEQUENCE [LARGE SCALE GENOMIC DNA]</scope>
    <source>
        <strain evidence="4 5">1CP</strain>
        <plasmid evidence="5">Plasmid pr1cp1</plasmid>
    </source>
</reference>
<dbReference type="PANTHER" id="PTHR33055:SF16">
    <property type="entry name" value="TRANSPOSASE FOR INSERTION SEQUENCE ELEMENT IS1547"/>
    <property type="match status" value="1"/>
</dbReference>
<organism evidence="4 5">
    <name type="scientific">Rhodococcus opacus</name>
    <name type="common">Nocardia opaca</name>
    <dbReference type="NCBI Taxonomy" id="37919"/>
    <lineage>
        <taxon>Bacteria</taxon>
        <taxon>Bacillati</taxon>
        <taxon>Actinomycetota</taxon>
        <taxon>Actinomycetes</taxon>
        <taxon>Mycobacteriales</taxon>
        <taxon>Nocardiaceae</taxon>
        <taxon>Rhodococcus</taxon>
    </lineage>
</organism>
<evidence type="ECO:0000313" key="5">
    <source>
        <dbReference type="Proteomes" id="UP000186108"/>
    </source>
</evidence>
<dbReference type="AlphaFoldDB" id="A0A1B1KH36"/>
<feature type="domain" description="Transposase IS110-like N-terminal" evidence="2">
    <location>
        <begin position="8"/>
        <end position="149"/>
    </location>
</feature>
<dbReference type="GO" id="GO:0003677">
    <property type="term" value="F:DNA binding"/>
    <property type="evidence" value="ECO:0007669"/>
    <property type="project" value="InterPro"/>
</dbReference>
<feature type="compositionally biased region" description="Basic and acidic residues" evidence="1">
    <location>
        <begin position="431"/>
        <end position="440"/>
    </location>
</feature>
<dbReference type="InterPro" id="IPR002525">
    <property type="entry name" value="Transp_IS110-like_N"/>
</dbReference>
<dbReference type="Pfam" id="PF02371">
    <property type="entry name" value="Transposase_20"/>
    <property type="match status" value="1"/>
</dbReference>
<evidence type="ECO:0000259" key="3">
    <source>
        <dbReference type="Pfam" id="PF02371"/>
    </source>
</evidence>
<dbReference type="PANTHER" id="PTHR33055">
    <property type="entry name" value="TRANSPOSASE FOR INSERTION SEQUENCE ELEMENT IS1111A"/>
    <property type="match status" value="1"/>
</dbReference>
<evidence type="ECO:0000313" key="4">
    <source>
        <dbReference type="EMBL" id="ANS31932.1"/>
    </source>
</evidence>
<proteinExistence type="predicted"/>
<evidence type="ECO:0000259" key="2">
    <source>
        <dbReference type="Pfam" id="PF01548"/>
    </source>
</evidence>
<name>A0A1B1KH36_RHOOP</name>
<dbReference type="NCBIfam" id="NF033542">
    <property type="entry name" value="transpos_IS110"/>
    <property type="match status" value="1"/>
</dbReference>
<gene>
    <name evidence="4" type="ORF">R1CP_36630</name>
</gene>
<keyword evidence="4" id="KW-0614">Plasmid</keyword>
<feature type="region of interest" description="Disordered" evidence="1">
    <location>
        <begin position="416"/>
        <end position="440"/>
    </location>
</feature>
<dbReference type="EMBL" id="CP009112">
    <property type="protein sequence ID" value="ANS31932.1"/>
    <property type="molecule type" value="Genomic_DNA"/>
</dbReference>
<dbReference type="GO" id="GO:0004803">
    <property type="term" value="F:transposase activity"/>
    <property type="evidence" value="ECO:0007669"/>
    <property type="project" value="InterPro"/>
</dbReference>
<accession>A0A1B1KH36</accession>
<dbReference type="InterPro" id="IPR047650">
    <property type="entry name" value="Transpos_IS110"/>
</dbReference>
<feature type="domain" description="Transposase IS116/IS110/IS902 C-terminal" evidence="3">
    <location>
        <begin position="215"/>
        <end position="294"/>
    </location>
</feature>
<dbReference type="GO" id="GO:0006313">
    <property type="term" value="P:DNA transposition"/>
    <property type="evidence" value="ECO:0007669"/>
    <property type="project" value="InterPro"/>
</dbReference>
<feature type="compositionally biased region" description="Basic residues" evidence="1">
    <location>
        <begin position="420"/>
        <end position="430"/>
    </location>
</feature>
<dbReference type="InterPro" id="IPR003346">
    <property type="entry name" value="Transposase_20"/>
</dbReference>
<evidence type="ECO:0000256" key="1">
    <source>
        <dbReference type="SAM" id="MobiDB-lite"/>
    </source>
</evidence>
<geneLocation type="plasmid" evidence="5">
    <name>pr1cp1</name>
</geneLocation>